<dbReference type="HOGENOM" id="CLU_758429_0_0_11"/>
<keyword evidence="1" id="KW-0472">Membrane</keyword>
<keyword evidence="3" id="KW-1185">Reference proteome</keyword>
<dbReference type="OrthoDB" id="9877116at2"/>
<evidence type="ECO:0000313" key="3">
    <source>
        <dbReference type="Proteomes" id="UP000000844"/>
    </source>
</evidence>
<accession>D3QA43</accession>
<dbReference type="Proteomes" id="UP000000844">
    <property type="component" value="Chromosome"/>
</dbReference>
<name>D3QA43_STANL</name>
<evidence type="ECO:0000313" key="2">
    <source>
        <dbReference type="EMBL" id="ADD40755.1"/>
    </source>
</evidence>
<gene>
    <name evidence="2" type="ordered locus">Snas_1045</name>
</gene>
<keyword evidence="1" id="KW-1133">Transmembrane helix</keyword>
<dbReference type="STRING" id="446470.Snas_1045"/>
<protein>
    <submittedName>
        <fullName evidence="2">Uncharacterized protein</fullName>
    </submittedName>
</protein>
<keyword evidence="1" id="KW-0812">Transmembrane</keyword>
<dbReference type="KEGG" id="sna:Snas_1045"/>
<evidence type="ECO:0000256" key="1">
    <source>
        <dbReference type="SAM" id="Phobius"/>
    </source>
</evidence>
<dbReference type="AlphaFoldDB" id="D3QA43"/>
<dbReference type="RefSeq" id="WP_013016326.1">
    <property type="nucleotide sequence ID" value="NC_013947.1"/>
</dbReference>
<reference evidence="2 3" key="1">
    <citation type="journal article" date="2009" name="Stand. Genomic Sci.">
        <title>Complete genome sequence of Stackebrandtia nassauensis type strain (LLR-40K-21).</title>
        <authorList>
            <person name="Munk C."/>
            <person name="Lapidus A."/>
            <person name="Copeland A."/>
            <person name="Jando M."/>
            <person name="Mayilraj S."/>
            <person name="Glavina Del Rio T."/>
            <person name="Nolan M."/>
            <person name="Chen F."/>
            <person name="Lucas S."/>
            <person name="Tice H."/>
            <person name="Cheng J.F."/>
            <person name="Han C."/>
            <person name="Detter J.C."/>
            <person name="Bruce D."/>
            <person name="Goodwin L."/>
            <person name="Chain P."/>
            <person name="Pitluck S."/>
            <person name="Goker M."/>
            <person name="Ovchinikova G."/>
            <person name="Pati A."/>
            <person name="Ivanova N."/>
            <person name="Mavromatis K."/>
            <person name="Chen A."/>
            <person name="Palaniappan K."/>
            <person name="Land M."/>
            <person name="Hauser L."/>
            <person name="Chang Y.J."/>
            <person name="Jeffries C.D."/>
            <person name="Bristow J."/>
            <person name="Eisen J.A."/>
            <person name="Markowitz V."/>
            <person name="Hugenholtz P."/>
            <person name="Kyrpides N.C."/>
            <person name="Klenk H.P."/>
        </authorList>
    </citation>
    <scope>NUCLEOTIDE SEQUENCE [LARGE SCALE GENOMIC DNA]</scope>
    <source>
        <strain evidence="3">DSM 44728 / CIP 108903 / NRRL B-16338 / NBRC 102104 / LLR-40K-21</strain>
    </source>
</reference>
<sequence>MSNEIKEIIDTELPPGTAPVKLDVEAVMRGNRNARMKRRLVGGGAAVASIVAVVALVLSVMTLAPEDRNSDDSTITADDPVIDPDENYFWWGPESEKATDASKAYTEAFWKYVAKEHPEVSLTVSGENAEEESVTKDFADYSFLLAADFALYEGEEWDMPQAASGKPVRERTVLTLFEDFAPDKGGSNGWSSCCGGTLRFRDGDDEKDKVDNFDIQVYPKGSFTKGTEDAMDPAFLGEDVTHDIETVTGPDGEDIQYVAGSTPDDVDGTVHTFERSAIVYRADGSAVAVRAMSNTDRGGNVSDNLSFEDLQGMALAMPDDPID</sequence>
<organism evidence="2 3">
    <name type="scientific">Stackebrandtia nassauensis (strain DSM 44728 / CIP 108903 / NRRL B-16338 / NBRC 102104 / LLR-40K-21)</name>
    <dbReference type="NCBI Taxonomy" id="446470"/>
    <lineage>
        <taxon>Bacteria</taxon>
        <taxon>Bacillati</taxon>
        <taxon>Actinomycetota</taxon>
        <taxon>Actinomycetes</taxon>
        <taxon>Glycomycetales</taxon>
        <taxon>Glycomycetaceae</taxon>
        <taxon>Stackebrandtia</taxon>
    </lineage>
</organism>
<feature type="transmembrane region" description="Helical" evidence="1">
    <location>
        <begin position="40"/>
        <end position="64"/>
    </location>
</feature>
<proteinExistence type="predicted"/>
<dbReference type="EMBL" id="CP001778">
    <property type="protein sequence ID" value="ADD40755.1"/>
    <property type="molecule type" value="Genomic_DNA"/>
</dbReference>